<dbReference type="AlphaFoldDB" id="A0A6J6CPM5"/>
<keyword evidence="2" id="KW-0812">Transmembrane</keyword>
<evidence type="ECO:0000256" key="2">
    <source>
        <dbReference type="SAM" id="Phobius"/>
    </source>
</evidence>
<protein>
    <submittedName>
        <fullName evidence="3">Unannotated protein</fullName>
    </submittedName>
</protein>
<feature type="region of interest" description="Disordered" evidence="1">
    <location>
        <begin position="185"/>
        <end position="209"/>
    </location>
</feature>
<name>A0A6J6CPM5_9ZZZZ</name>
<keyword evidence="2" id="KW-1133">Transmembrane helix</keyword>
<organism evidence="3">
    <name type="scientific">freshwater metagenome</name>
    <dbReference type="NCBI Taxonomy" id="449393"/>
    <lineage>
        <taxon>unclassified sequences</taxon>
        <taxon>metagenomes</taxon>
        <taxon>ecological metagenomes</taxon>
    </lineage>
</organism>
<feature type="transmembrane region" description="Helical" evidence="2">
    <location>
        <begin position="6"/>
        <end position="28"/>
    </location>
</feature>
<dbReference type="Pfam" id="PF05982">
    <property type="entry name" value="Sbt_1"/>
    <property type="match status" value="1"/>
</dbReference>
<feature type="transmembrane region" description="Helical" evidence="2">
    <location>
        <begin position="95"/>
        <end position="115"/>
    </location>
</feature>
<feature type="transmembrane region" description="Helical" evidence="2">
    <location>
        <begin position="283"/>
        <end position="306"/>
    </location>
</feature>
<reference evidence="3" key="1">
    <citation type="submission" date="2020-05" db="EMBL/GenBank/DDBJ databases">
        <authorList>
            <person name="Chiriac C."/>
            <person name="Salcher M."/>
            <person name="Ghai R."/>
            <person name="Kavagutti S V."/>
        </authorList>
    </citation>
    <scope>NUCLEOTIDE SEQUENCE</scope>
</reference>
<keyword evidence="2" id="KW-0472">Membrane</keyword>
<sequence>MDVNDVVNNLTDPAVLFFFVGVFIGLVRSNLEIPAPVTKFLSLYLLMALGFKGGQALGDAGLSGDAVQVIGAALFLAVLTPALAFAVLRNRINAFDAAAIAATYGSVSAVTFVTASQFVTARGDEAGGYLTVALVVMESPAIVMAVLLATWVRSRGGVAGASAAIGATALSTVAVNDARLVVPEADRPSGQPAADERRAEGHGEGHGSEPLSVKEVLREAFTDGAHLLLIGSMVVGAVTGDDGGAAMDPFVNGLFKGLLAFFLLEMGLLVARQLREVRDVGPFLVGFGIVTPIVNASIALGIAWLFDMSVGDATLLAVLAASGSYIVVPAVIRYAIPEARPSRYFTLALGVTFPLNISIGIPLYHAAAGAIVG</sequence>
<feature type="transmembrane region" description="Helical" evidence="2">
    <location>
        <begin position="127"/>
        <end position="152"/>
    </location>
</feature>
<accession>A0A6J6CPM5</accession>
<feature type="compositionally biased region" description="Basic and acidic residues" evidence="1">
    <location>
        <begin position="194"/>
        <end position="207"/>
    </location>
</feature>
<proteinExistence type="predicted"/>
<dbReference type="InterPro" id="IPR010293">
    <property type="entry name" value="Sbt_1"/>
</dbReference>
<evidence type="ECO:0000313" key="3">
    <source>
        <dbReference type="EMBL" id="CAB4552329.1"/>
    </source>
</evidence>
<feature type="transmembrane region" description="Helical" evidence="2">
    <location>
        <begin position="344"/>
        <end position="367"/>
    </location>
</feature>
<feature type="transmembrane region" description="Helical" evidence="2">
    <location>
        <begin position="40"/>
        <end position="57"/>
    </location>
</feature>
<dbReference type="PANTHER" id="PTHR40400:SF1">
    <property type="entry name" value="SLR1512 PROTEIN"/>
    <property type="match status" value="1"/>
</dbReference>
<dbReference type="EMBL" id="CAEZSR010000032">
    <property type="protein sequence ID" value="CAB4552329.1"/>
    <property type="molecule type" value="Genomic_DNA"/>
</dbReference>
<feature type="transmembrane region" description="Helical" evidence="2">
    <location>
        <begin position="69"/>
        <end position="88"/>
    </location>
</feature>
<feature type="transmembrane region" description="Helical" evidence="2">
    <location>
        <begin position="312"/>
        <end position="332"/>
    </location>
</feature>
<evidence type="ECO:0000256" key="1">
    <source>
        <dbReference type="SAM" id="MobiDB-lite"/>
    </source>
</evidence>
<gene>
    <name evidence="3" type="ORF">UFOPK1493_01160</name>
</gene>
<dbReference type="PANTHER" id="PTHR40400">
    <property type="entry name" value="SLR1512 PROTEIN"/>
    <property type="match status" value="1"/>
</dbReference>
<feature type="transmembrane region" description="Helical" evidence="2">
    <location>
        <begin position="250"/>
        <end position="271"/>
    </location>
</feature>